<keyword evidence="2" id="KW-1185">Reference proteome</keyword>
<name>H5TAW6_9ALTE</name>
<comment type="caution">
    <text evidence="1">The sequence shown here is derived from an EMBL/GenBank/DDBJ whole genome shotgun (WGS) entry which is preliminary data.</text>
</comment>
<reference evidence="1 2" key="2">
    <citation type="journal article" date="2017" name="Antonie Van Leeuwenhoek">
        <title>Rhizobium rhizosphaerae sp. nov., a novel species isolated from rice rhizosphere.</title>
        <authorList>
            <person name="Zhao J.J."/>
            <person name="Zhang J."/>
            <person name="Zhang R.J."/>
            <person name="Zhang C.W."/>
            <person name="Yin H.Q."/>
            <person name="Zhang X.X."/>
        </authorList>
    </citation>
    <scope>NUCLEOTIDE SEQUENCE [LARGE SCALE GENOMIC DNA]</scope>
    <source>
        <strain evidence="1 2">ACAM 611</strain>
    </source>
</reference>
<evidence type="ECO:0000313" key="2">
    <source>
        <dbReference type="Proteomes" id="UP000053586"/>
    </source>
</evidence>
<reference evidence="1 2" key="1">
    <citation type="journal article" date="2012" name="J. Bacteriol.">
        <title>Genome sequence of proteorhodopsin-containing sea ice bacterium Glaciecola punicea ACAM 611T.</title>
        <authorList>
            <person name="Qin Q.-L."/>
            <person name="Xie B.-B."/>
            <person name="Shu Y.-L."/>
            <person name="Rong J.-C."/>
            <person name="Zhao D.-L."/>
            <person name="Zhang X.-Y."/>
            <person name="Chen X.-L."/>
            <person name="Zhou B.-C."/>
            <person name="Zhanga Y.-Z."/>
        </authorList>
    </citation>
    <scope>NUCLEOTIDE SEQUENCE [LARGE SCALE GENOMIC DNA]</scope>
    <source>
        <strain evidence="1 2">ACAM 611</strain>
    </source>
</reference>
<accession>H5TAW6</accession>
<dbReference type="AlphaFoldDB" id="H5TAW6"/>
<sequence>MPEIAVYIGTGRPKLGQLLQRIEYQIVGALFTPLASRKTALQ</sequence>
<dbReference type="EMBL" id="BAET01000012">
    <property type="protein sequence ID" value="GAB55443.1"/>
    <property type="molecule type" value="Genomic_DNA"/>
</dbReference>
<evidence type="ECO:0000313" key="1">
    <source>
        <dbReference type="EMBL" id="GAB55443.1"/>
    </source>
</evidence>
<organism evidence="1 2">
    <name type="scientific">Glaciecola punicea ACAM 611</name>
    <dbReference type="NCBI Taxonomy" id="1121923"/>
    <lineage>
        <taxon>Bacteria</taxon>
        <taxon>Pseudomonadati</taxon>
        <taxon>Pseudomonadota</taxon>
        <taxon>Gammaproteobacteria</taxon>
        <taxon>Alteromonadales</taxon>
        <taxon>Alteromonadaceae</taxon>
        <taxon>Glaciecola</taxon>
    </lineage>
</organism>
<protein>
    <submittedName>
        <fullName evidence="1">Uncharacterized protein</fullName>
    </submittedName>
</protein>
<dbReference type="Proteomes" id="UP000053586">
    <property type="component" value="Unassembled WGS sequence"/>
</dbReference>
<gene>
    <name evidence="1" type="ORF">GPUN_1319</name>
</gene>
<proteinExistence type="predicted"/>